<evidence type="ECO:0000256" key="1">
    <source>
        <dbReference type="SAM" id="SignalP"/>
    </source>
</evidence>
<dbReference type="PROSITE" id="PS51257">
    <property type="entry name" value="PROKAR_LIPOPROTEIN"/>
    <property type="match status" value="1"/>
</dbReference>
<dbReference type="AlphaFoldDB" id="A0A9E2L1J0"/>
<accession>A0A9E2L1J0</accession>
<reference evidence="2" key="1">
    <citation type="journal article" date="2021" name="PeerJ">
        <title>Extensive microbial diversity within the chicken gut microbiome revealed by metagenomics and culture.</title>
        <authorList>
            <person name="Gilroy R."/>
            <person name="Ravi A."/>
            <person name="Getino M."/>
            <person name="Pursley I."/>
            <person name="Horton D.L."/>
            <person name="Alikhan N.F."/>
            <person name="Baker D."/>
            <person name="Gharbi K."/>
            <person name="Hall N."/>
            <person name="Watson M."/>
            <person name="Adriaenssens E.M."/>
            <person name="Foster-Nyarko E."/>
            <person name="Jarju S."/>
            <person name="Secka A."/>
            <person name="Antonio M."/>
            <person name="Oren A."/>
            <person name="Chaudhuri R.R."/>
            <person name="La Ragione R."/>
            <person name="Hildebrand F."/>
            <person name="Pallen M.J."/>
        </authorList>
    </citation>
    <scope>NUCLEOTIDE SEQUENCE</scope>
    <source>
        <strain evidence="2">Gambia15-2214</strain>
    </source>
</reference>
<name>A0A9E2L1J0_9SPIR</name>
<dbReference type="EMBL" id="JAHLFV010000003">
    <property type="protein sequence ID" value="MBU3848966.1"/>
    <property type="molecule type" value="Genomic_DNA"/>
</dbReference>
<protein>
    <recommendedName>
        <fullName evidence="4">Lipoprotein</fullName>
    </recommendedName>
</protein>
<sequence>MKKLRTTLFVCLTALAVLTAFGCKGAQDLGKDAGKWGGQSVDKAGVPKTLTLTANNGGIDFYCFTDENGVVVEGYTTTGTVRNKDGRITFDFSPIMKDKTTETYTLYIHQPDVKPTKSGDEANAIAGSRDFRGTVTIQSGGAVKINASDYKDEVTPIGILPIFCNEVGKTDQKPSTPAGMVNGNNHGDYTIKQIIPFEPEDKTLTVSEATKVGTKYQKIQRLQFDVTIPETETKKLIMPAQTYPYALTLAQDQYVAGETPDDENYTKNKDILWVKIVEVKAHVENPTLKSSEFNNAKINKNSYEVQASVLDTGSYVLEPVLPGEK</sequence>
<organism evidence="2 3">
    <name type="scientific">Candidatus Treponema excrementipullorum</name>
    <dbReference type="NCBI Taxonomy" id="2838768"/>
    <lineage>
        <taxon>Bacteria</taxon>
        <taxon>Pseudomonadati</taxon>
        <taxon>Spirochaetota</taxon>
        <taxon>Spirochaetia</taxon>
        <taxon>Spirochaetales</taxon>
        <taxon>Treponemataceae</taxon>
        <taxon>Treponema</taxon>
    </lineage>
</organism>
<proteinExistence type="predicted"/>
<evidence type="ECO:0000313" key="2">
    <source>
        <dbReference type="EMBL" id="MBU3848966.1"/>
    </source>
</evidence>
<feature type="signal peptide" evidence="1">
    <location>
        <begin position="1"/>
        <end position="26"/>
    </location>
</feature>
<feature type="chain" id="PRO_5039723510" description="Lipoprotein" evidence="1">
    <location>
        <begin position="27"/>
        <end position="325"/>
    </location>
</feature>
<evidence type="ECO:0008006" key="4">
    <source>
        <dbReference type="Google" id="ProtNLM"/>
    </source>
</evidence>
<keyword evidence="1" id="KW-0732">Signal</keyword>
<dbReference type="Proteomes" id="UP000823914">
    <property type="component" value="Unassembled WGS sequence"/>
</dbReference>
<comment type="caution">
    <text evidence="2">The sequence shown here is derived from an EMBL/GenBank/DDBJ whole genome shotgun (WGS) entry which is preliminary data.</text>
</comment>
<reference evidence="2" key="2">
    <citation type="submission" date="2021-04" db="EMBL/GenBank/DDBJ databases">
        <authorList>
            <person name="Gilroy R."/>
        </authorList>
    </citation>
    <scope>NUCLEOTIDE SEQUENCE</scope>
    <source>
        <strain evidence="2">Gambia15-2214</strain>
    </source>
</reference>
<gene>
    <name evidence="2" type="ORF">IAA16_00195</name>
</gene>
<evidence type="ECO:0000313" key="3">
    <source>
        <dbReference type="Proteomes" id="UP000823914"/>
    </source>
</evidence>